<dbReference type="SMART" id="SM00577">
    <property type="entry name" value="CPDc"/>
    <property type="match status" value="1"/>
</dbReference>
<comment type="subunit">
    <text evidence="1">Component of the TIM23 complex.</text>
</comment>
<comment type="similarity">
    <text evidence="1">Belongs to the TIM50 family.</text>
</comment>
<evidence type="ECO:0000256" key="1">
    <source>
        <dbReference type="RuleBase" id="RU365079"/>
    </source>
</evidence>
<dbReference type="Pfam" id="PF03031">
    <property type="entry name" value="NIF"/>
    <property type="match status" value="1"/>
</dbReference>
<evidence type="ECO:0000256" key="2">
    <source>
        <dbReference type="SAM" id="MobiDB-lite"/>
    </source>
</evidence>
<organism evidence="4 5">
    <name type="scientific">Blepharisma stoltei</name>
    <dbReference type="NCBI Taxonomy" id="1481888"/>
    <lineage>
        <taxon>Eukaryota</taxon>
        <taxon>Sar</taxon>
        <taxon>Alveolata</taxon>
        <taxon>Ciliophora</taxon>
        <taxon>Postciliodesmatophora</taxon>
        <taxon>Heterotrichea</taxon>
        <taxon>Heterotrichida</taxon>
        <taxon>Blepharismidae</taxon>
        <taxon>Blepharisma</taxon>
    </lineage>
</organism>
<dbReference type="EMBL" id="CAJZBQ010000047">
    <property type="protein sequence ID" value="CAG9329479.1"/>
    <property type="molecule type" value="Genomic_DNA"/>
</dbReference>
<protein>
    <recommendedName>
        <fullName evidence="1">Mitochondrial import inner membrane translocase subunit TIM50</fullName>
    </recommendedName>
</protein>
<keyword evidence="1" id="KW-0811">Translocation</keyword>
<feature type="compositionally biased region" description="Basic and acidic residues" evidence="2">
    <location>
        <begin position="31"/>
        <end position="40"/>
    </location>
</feature>
<dbReference type="Proteomes" id="UP001162131">
    <property type="component" value="Unassembled WGS sequence"/>
</dbReference>
<dbReference type="GO" id="GO:0005744">
    <property type="term" value="C:TIM23 mitochondrial import inner membrane translocase complex"/>
    <property type="evidence" value="ECO:0007669"/>
    <property type="project" value="UniProtKB-UniRule"/>
</dbReference>
<comment type="function">
    <text evidence="1">Essential component of the TIM23 complex, a complex that mediates the translocation of transit peptide-containing proteins across the mitochondrial inner membrane.</text>
</comment>
<name>A0AAU9JX77_9CILI</name>
<evidence type="ECO:0000313" key="5">
    <source>
        <dbReference type="Proteomes" id="UP001162131"/>
    </source>
</evidence>
<gene>
    <name evidence="4" type="ORF">BSTOLATCC_MIC48299</name>
</gene>
<keyword evidence="1" id="KW-0496">Mitochondrion</keyword>
<keyword evidence="5" id="KW-1185">Reference proteome</keyword>
<feature type="domain" description="FCP1 homology" evidence="3">
    <location>
        <begin position="298"/>
        <end position="440"/>
    </location>
</feature>
<feature type="region of interest" description="Disordered" evidence="2">
    <location>
        <begin position="1"/>
        <end position="54"/>
    </location>
</feature>
<dbReference type="CDD" id="cd07521">
    <property type="entry name" value="HAD_FCP1-like"/>
    <property type="match status" value="1"/>
</dbReference>
<dbReference type="FunFam" id="3.40.50.1000:FF:000184">
    <property type="entry name" value="Uncharacterized protein"/>
    <property type="match status" value="1"/>
</dbReference>
<evidence type="ECO:0000259" key="3">
    <source>
        <dbReference type="PROSITE" id="PS50969"/>
    </source>
</evidence>
<comment type="subcellular location">
    <subcellularLocation>
        <location evidence="1">Mitochondrion inner membrane</location>
        <topology evidence="1">Single-pass membrane protein</topology>
    </subcellularLocation>
</comment>
<keyword evidence="1" id="KW-0809">Transit peptide</keyword>
<dbReference type="InterPro" id="IPR023214">
    <property type="entry name" value="HAD_sf"/>
</dbReference>
<dbReference type="PANTHER" id="PTHR12210">
    <property type="entry name" value="DULLARD PROTEIN PHOSPHATASE"/>
    <property type="match status" value="1"/>
</dbReference>
<feature type="compositionally biased region" description="Polar residues" evidence="2">
    <location>
        <begin position="9"/>
        <end position="28"/>
    </location>
</feature>
<reference evidence="4" key="1">
    <citation type="submission" date="2021-09" db="EMBL/GenBank/DDBJ databases">
        <authorList>
            <consortium name="AG Swart"/>
            <person name="Singh M."/>
            <person name="Singh A."/>
            <person name="Seah K."/>
            <person name="Emmerich C."/>
        </authorList>
    </citation>
    <scope>NUCLEOTIDE SEQUENCE</scope>
    <source>
        <strain evidence="4">ATCC30299</strain>
    </source>
</reference>
<dbReference type="InterPro" id="IPR004274">
    <property type="entry name" value="FCP1_dom"/>
</dbReference>
<dbReference type="InterPro" id="IPR036412">
    <property type="entry name" value="HAD-like_sf"/>
</dbReference>
<dbReference type="Gene3D" id="3.40.50.1000">
    <property type="entry name" value="HAD superfamily/HAD-like"/>
    <property type="match status" value="1"/>
</dbReference>
<keyword evidence="1" id="KW-0813">Transport</keyword>
<comment type="caution">
    <text evidence="4">The sequence shown here is derived from an EMBL/GenBank/DDBJ whole genome shotgun (WGS) entry which is preliminary data.</text>
</comment>
<evidence type="ECO:0000313" key="4">
    <source>
        <dbReference type="EMBL" id="CAG9329479.1"/>
    </source>
</evidence>
<accession>A0AAU9JX77</accession>
<dbReference type="InterPro" id="IPR050365">
    <property type="entry name" value="TIM50"/>
</dbReference>
<sequence length="484" mass="56003">MSFRKIYSAQINSVTPAKSSSRNQTPKRGNSKGEIKKKELVPNPPSYPKSEVPKRRFLIKENPENKENSKTFMINLEDLIILEEDLYFLIENLRMAPDAVRACEEWWDLTADNTLNQIDLLYRDLKVKRLTKQALIFEAMGIALTHYFINEGITQNEQSTILKALLFDLHQGFIALIKLILPRISDDSTNMWAMKLNEIITLKSGLSGKGKGEKELKKYNSLSVKLIKQICRSYIGRIEDRTMKNLKLAFMQILQNIEKISIFRARFLIERAFGIDTSDLPALNTENQRVSPPYLRNPPTKVFTLVLDLDETLIHYFELEDKGHFAVRPHTLEFLRRVSVYYEIIIFTASISEYADWILDEIDKEKHINARLYRQHAVPAGLHFVKDLTLLGRDLKKVIIIDNVAENFQLQPMNGIQIRTWINDPNDCALEELATVLEEIAKKQVPDVREALKQLRDQMIEQISHSQGIKNPQLKLENSKDVLE</sequence>
<dbReference type="GO" id="GO:0015031">
    <property type="term" value="P:protein transport"/>
    <property type="evidence" value="ECO:0007669"/>
    <property type="project" value="UniProtKB-KW"/>
</dbReference>
<keyword evidence="1" id="KW-0653">Protein transport</keyword>
<dbReference type="PROSITE" id="PS50969">
    <property type="entry name" value="FCP1"/>
    <property type="match status" value="1"/>
</dbReference>
<dbReference type="SUPFAM" id="SSF56784">
    <property type="entry name" value="HAD-like"/>
    <property type="match status" value="1"/>
</dbReference>
<proteinExistence type="inferred from homology"/>
<dbReference type="AlphaFoldDB" id="A0AAU9JX77"/>